<keyword evidence="1" id="KW-0812">Transmembrane</keyword>
<comment type="caution">
    <text evidence="3">The sequence shown here is derived from an EMBL/GenBank/DDBJ whole genome shotgun (WGS) entry which is preliminary data.</text>
</comment>
<dbReference type="RefSeq" id="WP_344052579.1">
    <property type="nucleotide sequence ID" value="NZ_BAAAPK010000001.1"/>
</dbReference>
<feature type="transmembrane region" description="Helical" evidence="1">
    <location>
        <begin position="150"/>
        <end position="169"/>
    </location>
</feature>
<name>A0ABN2GD72_9MICO</name>
<proteinExistence type="predicted"/>
<evidence type="ECO:0000313" key="3">
    <source>
        <dbReference type="EMBL" id="GAA1669333.1"/>
    </source>
</evidence>
<sequence length="296" mass="32938">MPAHASTVLGIRPTLSVGLIPALLICLAAPAFFVVRLPWLGWALLAAGMLIAWLVRARTDAEADAARSPQTTAGVRTPSLVRDLSLITVGMLIVSVIDLKAELDNLAFLRFTLALGGAVVVPYVISRFVYRDYAIRFPWRGGGRWTAFQWSWLIGVLVLGWLILPFYFITSGVYMNWPVVDTPDLIARLFVGVGAVGIWDELFFICTVFALLRRHFPDWQANILQAIVFVSFLWELGYQAWGPLLTIPFALVQAYIFKRTRSLGYVVTVHLLFDAVVFLVLVHAHNPGLLDGIFLV</sequence>
<evidence type="ECO:0000259" key="2">
    <source>
        <dbReference type="Pfam" id="PF02517"/>
    </source>
</evidence>
<organism evidence="3 4">
    <name type="scientific">Microbacterium lacus</name>
    <dbReference type="NCBI Taxonomy" id="415217"/>
    <lineage>
        <taxon>Bacteria</taxon>
        <taxon>Bacillati</taxon>
        <taxon>Actinomycetota</taxon>
        <taxon>Actinomycetes</taxon>
        <taxon>Micrococcales</taxon>
        <taxon>Microbacteriaceae</taxon>
        <taxon>Microbacterium</taxon>
    </lineage>
</organism>
<dbReference type="EMBL" id="BAAAPK010000001">
    <property type="protein sequence ID" value="GAA1669333.1"/>
    <property type="molecule type" value="Genomic_DNA"/>
</dbReference>
<feature type="transmembrane region" description="Helical" evidence="1">
    <location>
        <begin position="189"/>
        <end position="212"/>
    </location>
</feature>
<evidence type="ECO:0000313" key="4">
    <source>
        <dbReference type="Proteomes" id="UP001500596"/>
    </source>
</evidence>
<keyword evidence="1" id="KW-0472">Membrane</keyword>
<accession>A0ABN2GD72</accession>
<feature type="transmembrane region" description="Helical" evidence="1">
    <location>
        <begin position="80"/>
        <end position="97"/>
    </location>
</feature>
<evidence type="ECO:0000256" key="1">
    <source>
        <dbReference type="SAM" id="Phobius"/>
    </source>
</evidence>
<feature type="transmembrane region" description="Helical" evidence="1">
    <location>
        <begin position="109"/>
        <end position="130"/>
    </location>
</feature>
<feature type="transmembrane region" description="Helical" evidence="1">
    <location>
        <begin position="12"/>
        <end position="33"/>
    </location>
</feature>
<protein>
    <recommendedName>
        <fullName evidence="2">CAAX prenyl protease 2/Lysostaphin resistance protein A-like domain-containing protein</fullName>
    </recommendedName>
</protein>
<gene>
    <name evidence="3" type="ORF">GCM10009807_11830</name>
</gene>
<feature type="domain" description="CAAX prenyl protease 2/Lysostaphin resistance protein A-like" evidence="2">
    <location>
        <begin position="185"/>
        <end position="276"/>
    </location>
</feature>
<feature type="transmembrane region" description="Helical" evidence="1">
    <location>
        <begin position="39"/>
        <end position="59"/>
    </location>
</feature>
<reference evidence="3 4" key="1">
    <citation type="journal article" date="2019" name="Int. J. Syst. Evol. Microbiol.">
        <title>The Global Catalogue of Microorganisms (GCM) 10K type strain sequencing project: providing services to taxonomists for standard genome sequencing and annotation.</title>
        <authorList>
            <consortium name="The Broad Institute Genomics Platform"/>
            <consortium name="The Broad Institute Genome Sequencing Center for Infectious Disease"/>
            <person name="Wu L."/>
            <person name="Ma J."/>
        </authorList>
    </citation>
    <scope>NUCLEOTIDE SEQUENCE [LARGE SCALE GENOMIC DNA]</scope>
    <source>
        <strain evidence="3 4">JCM 15575</strain>
    </source>
</reference>
<dbReference type="Pfam" id="PF02517">
    <property type="entry name" value="Rce1-like"/>
    <property type="match status" value="1"/>
</dbReference>
<dbReference type="InterPro" id="IPR003675">
    <property type="entry name" value="Rce1/LyrA-like_dom"/>
</dbReference>
<keyword evidence="1" id="KW-1133">Transmembrane helix</keyword>
<keyword evidence="4" id="KW-1185">Reference proteome</keyword>
<dbReference type="Proteomes" id="UP001500596">
    <property type="component" value="Unassembled WGS sequence"/>
</dbReference>
<feature type="transmembrane region" description="Helical" evidence="1">
    <location>
        <begin position="264"/>
        <end position="284"/>
    </location>
</feature>